<dbReference type="EMBL" id="BK015393">
    <property type="protein sequence ID" value="DAE04728.1"/>
    <property type="molecule type" value="Genomic_DNA"/>
</dbReference>
<sequence length="40" mass="4711">MNKASRKPRSLFSCQSNKNKKAFRKLITNCINRWQLLTKG</sequence>
<proteinExistence type="predicted"/>
<evidence type="ECO:0000313" key="1">
    <source>
        <dbReference type="EMBL" id="DAE04728.1"/>
    </source>
</evidence>
<organism evidence="1">
    <name type="scientific">Siphoviridae sp. ctFSL3</name>
    <dbReference type="NCBI Taxonomy" id="2825404"/>
    <lineage>
        <taxon>Viruses</taxon>
        <taxon>Duplodnaviria</taxon>
        <taxon>Heunggongvirae</taxon>
        <taxon>Uroviricota</taxon>
        <taxon>Caudoviricetes</taxon>
    </lineage>
</organism>
<name>A0A8S5PDH6_9CAUD</name>
<reference evidence="1" key="1">
    <citation type="journal article" date="2021" name="Proc. Natl. Acad. Sci. U.S.A.">
        <title>A Catalog of Tens of Thousands of Viruses from Human Metagenomes Reveals Hidden Associations with Chronic Diseases.</title>
        <authorList>
            <person name="Tisza M.J."/>
            <person name="Buck C.B."/>
        </authorList>
    </citation>
    <scope>NUCLEOTIDE SEQUENCE</scope>
    <source>
        <strain evidence="1">CtFSL3</strain>
    </source>
</reference>
<protein>
    <submittedName>
        <fullName evidence="1">Uncharacterized protein</fullName>
    </submittedName>
</protein>
<accession>A0A8S5PDH6</accession>